<dbReference type="SUPFAM" id="SSF51269">
    <property type="entry name" value="AFP III-like domain"/>
    <property type="match status" value="1"/>
</dbReference>
<gene>
    <name evidence="2" type="primary">neuB</name>
    <name evidence="2" type="ORF">LEP1GSC062_1367</name>
</gene>
<organism evidence="2 3">
    <name type="scientific">Leptospira alexanderi serovar Manhao 3 str. L 60</name>
    <dbReference type="NCBI Taxonomy" id="1049759"/>
    <lineage>
        <taxon>Bacteria</taxon>
        <taxon>Pseudomonadati</taxon>
        <taxon>Spirochaetota</taxon>
        <taxon>Spirochaetia</taxon>
        <taxon>Leptospirales</taxon>
        <taxon>Leptospiraceae</taxon>
        <taxon>Leptospira</taxon>
    </lineage>
</organism>
<proteinExistence type="predicted"/>
<dbReference type="RefSeq" id="WP_010578367.1">
    <property type="nucleotide sequence ID" value="NZ_AHMT02000052.1"/>
</dbReference>
<dbReference type="InterPro" id="IPR013974">
    <property type="entry name" value="SAF"/>
</dbReference>
<dbReference type="Pfam" id="PF03102">
    <property type="entry name" value="NeuB"/>
    <property type="match status" value="1"/>
</dbReference>
<dbReference type="OrthoDB" id="9814210at2"/>
<dbReference type="GO" id="GO:0016051">
    <property type="term" value="P:carbohydrate biosynthetic process"/>
    <property type="evidence" value="ECO:0007669"/>
    <property type="project" value="InterPro"/>
</dbReference>
<dbReference type="InterPro" id="IPR057736">
    <property type="entry name" value="SAF_PseI/NeuA/NeuB"/>
</dbReference>
<dbReference type="InterPro" id="IPR036732">
    <property type="entry name" value="AFP_Neu5c_C_sf"/>
</dbReference>
<dbReference type="STRING" id="100053.GCA_002009845_02000"/>
<keyword evidence="3" id="KW-1185">Reference proteome</keyword>
<accession>V6HWD3</accession>
<dbReference type="AlphaFoldDB" id="V6HWD3"/>
<protein>
    <submittedName>
        <fullName evidence="2">N-acetylneuraminate synthase</fullName>
        <ecNumber evidence="2">2.5.1.56</ecNumber>
    </submittedName>
</protein>
<dbReference type="EC" id="2.5.1.56" evidence="2"/>
<dbReference type="PROSITE" id="PS50844">
    <property type="entry name" value="AFP_LIKE"/>
    <property type="match status" value="1"/>
</dbReference>
<evidence type="ECO:0000313" key="3">
    <source>
        <dbReference type="Proteomes" id="UP000018747"/>
    </source>
</evidence>
<dbReference type="InterPro" id="IPR013785">
    <property type="entry name" value="Aldolase_TIM"/>
</dbReference>
<comment type="caution">
    <text evidence="2">The sequence shown here is derived from an EMBL/GenBank/DDBJ whole genome shotgun (WGS) entry which is preliminary data.</text>
</comment>
<dbReference type="InterPro" id="IPR020007">
    <property type="entry name" value="NeuB/NeuA"/>
</dbReference>
<sequence length="357" mass="39812">MSRVFIIAEAGINHNGDLNMAKQLIDVAASSGADAVKFQTFIAEQVISRNAPKAEYQTRETGASESQLEMIKKLEFNNKDHEVLIQYARSKEIEFLSTPFDLISLNLLIKYGLQTIKIPSGEITNLNFLLKISQVAKKIILSTGMSTLSDIELALGVIAFGFLSKIDVVPKLEDFEKAFCSKVGRQALKERVTILHCTTEYPAPYNEVNLNAMDTIAQAYGLPVGYSDHTRGIHISLAAVARGAKVIEKHFTLNRNLPGPDHSASLEPNELDSLIRQIRDIETAIGDAVKRPTESEWKNRIVARRSLVASKPISKGELFTEENLSCKRPGNGISPLKYWEYLDTHSEYSYEIDDLIR</sequence>
<dbReference type="InterPro" id="IPR013132">
    <property type="entry name" value="PseI/NeuA/B-like_N"/>
</dbReference>
<dbReference type="PANTHER" id="PTHR42966">
    <property type="entry name" value="N-ACETYLNEURAMINATE SYNTHASE"/>
    <property type="match status" value="1"/>
</dbReference>
<dbReference type="InterPro" id="IPR051690">
    <property type="entry name" value="PseI-like"/>
</dbReference>
<dbReference type="SUPFAM" id="SSF51569">
    <property type="entry name" value="Aldolase"/>
    <property type="match status" value="1"/>
</dbReference>
<dbReference type="CDD" id="cd11615">
    <property type="entry name" value="SAF_NeuB_like"/>
    <property type="match status" value="1"/>
</dbReference>
<dbReference type="EMBL" id="AHMT02000052">
    <property type="protein sequence ID" value="EQA61267.1"/>
    <property type="molecule type" value="Genomic_DNA"/>
</dbReference>
<dbReference type="NCBIfam" id="TIGR03569">
    <property type="entry name" value="NeuB_NnaB"/>
    <property type="match status" value="1"/>
</dbReference>
<reference evidence="2" key="1">
    <citation type="submission" date="2013-05" db="EMBL/GenBank/DDBJ databases">
        <authorList>
            <person name="Harkins D.M."/>
            <person name="Durkin A.S."/>
            <person name="Brinkac L.M."/>
            <person name="Haft D.H."/>
            <person name="Selengut J.D."/>
            <person name="Sanka R."/>
            <person name="DePew J."/>
            <person name="Purushe J."/>
            <person name="Hartskeerl R.A."/>
            <person name="Ahmed A."/>
            <person name="van der Linden H."/>
            <person name="Goris M.G.A."/>
            <person name="Vinetz J.M."/>
            <person name="Sutton G.G."/>
            <person name="Nierman W.C."/>
            <person name="Fouts D.E."/>
        </authorList>
    </citation>
    <scope>NUCLEOTIDE SEQUENCE [LARGE SCALE GENOMIC DNA]</scope>
    <source>
        <strain evidence="2">L 60</strain>
    </source>
</reference>
<feature type="domain" description="AFP-like" evidence="1">
    <location>
        <begin position="306"/>
        <end position="357"/>
    </location>
</feature>
<evidence type="ECO:0000313" key="2">
    <source>
        <dbReference type="EMBL" id="EQA61267.1"/>
    </source>
</evidence>
<keyword evidence="2" id="KW-0808">Transferase</keyword>
<evidence type="ECO:0000259" key="1">
    <source>
        <dbReference type="PROSITE" id="PS50844"/>
    </source>
</evidence>
<dbReference type="Gene3D" id="3.20.20.70">
    <property type="entry name" value="Aldolase class I"/>
    <property type="match status" value="1"/>
</dbReference>
<dbReference type="PANTHER" id="PTHR42966:SF1">
    <property type="entry name" value="SIALIC ACID SYNTHASE"/>
    <property type="match status" value="1"/>
</dbReference>
<dbReference type="Proteomes" id="UP000018747">
    <property type="component" value="Unassembled WGS sequence"/>
</dbReference>
<dbReference type="InterPro" id="IPR006190">
    <property type="entry name" value="SAF_AFP_Neu5Ac"/>
</dbReference>
<dbReference type="Gene3D" id="3.90.1210.10">
    <property type="entry name" value="Antifreeze-like/N-acetylneuraminic acid synthase C-terminal domain"/>
    <property type="match status" value="1"/>
</dbReference>
<dbReference type="Pfam" id="PF08666">
    <property type="entry name" value="SAF"/>
    <property type="match status" value="1"/>
</dbReference>
<name>V6HWD3_9LEPT</name>
<dbReference type="GO" id="GO:0050462">
    <property type="term" value="F:N-acetylneuraminate synthase activity"/>
    <property type="evidence" value="ECO:0007669"/>
    <property type="project" value="UniProtKB-EC"/>
</dbReference>
<dbReference type="GO" id="GO:0047444">
    <property type="term" value="F:N-acylneuraminate-9-phosphate synthase activity"/>
    <property type="evidence" value="ECO:0007669"/>
    <property type="project" value="TreeGrafter"/>
</dbReference>